<dbReference type="GeneID" id="93425490"/>
<accession>A0A2V1IZK8</accession>
<dbReference type="Gene3D" id="3.30.420.250">
    <property type="match status" value="1"/>
</dbReference>
<evidence type="ECO:0000313" key="2">
    <source>
        <dbReference type="Proteomes" id="UP000244925"/>
    </source>
</evidence>
<gene>
    <name evidence="1" type="ORF">C5O25_03425</name>
</gene>
<dbReference type="EMBL" id="PUBV01000005">
    <property type="protein sequence ID" value="PWB08591.1"/>
    <property type="molecule type" value="Genomic_DNA"/>
</dbReference>
<protein>
    <submittedName>
        <fullName evidence="1">DUF3822 domain-containing protein</fullName>
    </submittedName>
</protein>
<keyword evidence="2" id="KW-1185">Reference proteome</keyword>
<organism evidence="1 2">
    <name type="scientific">Paramuribaculum intestinale</name>
    <dbReference type="NCBI Taxonomy" id="2094151"/>
    <lineage>
        <taxon>Bacteria</taxon>
        <taxon>Pseudomonadati</taxon>
        <taxon>Bacteroidota</taxon>
        <taxon>Bacteroidia</taxon>
        <taxon>Bacteroidales</taxon>
        <taxon>Muribaculaceae</taxon>
        <taxon>Paramuribaculum</taxon>
    </lineage>
</organism>
<dbReference type="Proteomes" id="UP000244925">
    <property type="component" value="Unassembled WGS sequence"/>
</dbReference>
<proteinExistence type="predicted"/>
<dbReference type="CDD" id="cd24013">
    <property type="entry name" value="ASKHA_ATPase_BT3980-like"/>
    <property type="match status" value="1"/>
</dbReference>
<reference evidence="2" key="1">
    <citation type="submission" date="2018-02" db="EMBL/GenBank/DDBJ databases">
        <authorList>
            <person name="Clavel T."/>
            <person name="Strowig T."/>
        </authorList>
    </citation>
    <scope>NUCLEOTIDE SEQUENCE [LARGE SCALE GENOMIC DNA]</scope>
    <source>
        <strain evidence="2">DSM 100764</strain>
    </source>
</reference>
<dbReference type="InterPro" id="IPR024213">
    <property type="entry name" value="DUF3822"/>
</dbReference>
<evidence type="ECO:0000313" key="1">
    <source>
        <dbReference type="EMBL" id="PWB08591.1"/>
    </source>
</evidence>
<name>A0A2V1IZK8_9BACT</name>
<dbReference type="Pfam" id="PF12864">
    <property type="entry name" value="DUF3822"/>
    <property type="match status" value="1"/>
</dbReference>
<comment type="caution">
    <text evidence="1">The sequence shown here is derived from an EMBL/GenBank/DDBJ whole genome shotgun (WGS) entry which is preliminary data.</text>
</comment>
<dbReference type="AlphaFoldDB" id="A0A2V1IZK8"/>
<dbReference type="RefSeq" id="WP_107035338.1">
    <property type="nucleotide sequence ID" value="NZ_CAPWYF010000001.1"/>
</dbReference>
<sequence>MPQLDKDLISQPELWSLVMQLSDRRLTAALLPPVDGEQMILSHIPLPVATAGSYAKAVEEAVYDNPLLLSDFSRIGLLTSSPRVALIPACLDDKAAEEAFEATFGSEACVSLREPTWREAVVVSDDDEQLLAFFRRTFFNITIRPTLAAMIECYRADGLWVSCEDAVIRWVYNLDGNLMAANSFDISAPEDAAYYVAALRRVVGADRGTVYLRRAGASREWCAAMADMLRGASCPVEMVNASPAICRLGHSGADLPDYFLQA</sequence>